<dbReference type="EMBL" id="BOOC01000007">
    <property type="protein sequence ID" value="GIH39299.1"/>
    <property type="molecule type" value="Genomic_DNA"/>
</dbReference>
<accession>A0ABQ4FWZ7</accession>
<evidence type="ECO:0000313" key="1">
    <source>
        <dbReference type="EMBL" id="GIH39299.1"/>
    </source>
</evidence>
<organism evidence="1 2">
    <name type="scientific">Microbispora corallina</name>
    <dbReference type="NCBI Taxonomy" id="83302"/>
    <lineage>
        <taxon>Bacteria</taxon>
        <taxon>Bacillati</taxon>
        <taxon>Actinomycetota</taxon>
        <taxon>Actinomycetes</taxon>
        <taxon>Streptosporangiales</taxon>
        <taxon>Streptosporangiaceae</taxon>
        <taxon>Microbispora</taxon>
    </lineage>
</organism>
<comment type="caution">
    <text evidence="1">The sequence shown here is derived from an EMBL/GenBank/DDBJ whole genome shotgun (WGS) entry which is preliminary data.</text>
</comment>
<sequence>MHYDYYGPRCVKDLHLERIAFDETGRENSMELAFRHNCWKHEEDLIIRYEGVSDYRLDLAGPLEVRPSSVVIFDEILPHPNGCSHEIAFRPGTIMVVCRDLTVTWVEADCPTSRERRSRAGEERPHTVHAGSAELDAGVDVLARGASLADSDLRVCTAC</sequence>
<name>A0ABQ4FWZ7_9ACTN</name>
<keyword evidence="2" id="KW-1185">Reference proteome</keyword>
<dbReference type="Proteomes" id="UP000603904">
    <property type="component" value="Unassembled WGS sequence"/>
</dbReference>
<dbReference type="RefSeq" id="WP_204056852.1">
    <property type="nucleotide sequence ID" value="NZ_BAAAGP010000015.1"/>
</dbReference>
<protein>
    <submittedName>
        <fullName evidence="1">Uncharacterized protein</fullName>
    </submittedName>
</protein>
<evidence type="ECO:0000313" key="2">
    <source>
        <dbReference type="Proteomes" id="UP000603904"/>
    </source>
</evidence>
<reference evidence="1 2" key="1">
    <citation type="submission" date="2021-01" db="EMBL/GenBank/DDBJ databases">
        <title>Whole genome shotgun sequence of Microbispora corallina NBRC 16416.</title>
        <authorList>
            <person name="Komaki H."/>
            <person name="Tamura T."/>
        </authorList>
    </citation>
    <scope>NUCLEOTIDE SEQUENCE [LARGE SCALE GENOMIC DNA]</scope>
    <source>
        <strain evidence="1 2">NBRC 16416</strain>
    </source>
</reference>
<proteinExistence type="predicted"/>
<gene>
    <name evidence="1" type="ORF">Mco01_22990</name>
</gene>